<dbReference type="Proteomes" id="UP001596989">
    <property type="component" value="Unassembled WGS sequence"/>
</dbReference>
<dbReference type="RefSeq" id="WP_377568513.1">
    <property type="nucleotide sequence ID" value="NZ_JBHTJZ010000072.1"/>
</dbReference>
<proteinExistence type="predicted"/>
<dbReference type="PANTHER" id="PTHR30404:SF0">
    <property type="entry name" value="N-ACETYLMURAMOYL-L-ALANINE AMIDASE AMIC"/>
    <property type="match status" value="1"/>
</dbReference>
<protein>
    <submittedName>
        <fullName evidence="3">N-acetylmuramoyl-L-alanine amidase</fullName>
    </submittedName>
</protein>
<dbReference type="SUPFAM" id="SSF53187">
    <property type="entry name" value="Zn-dependent exopeptidases"/>
    <property type="match status" value="1"/>
</dbReference>
<comment type="caution">
    <text evidence="3">The sequence shown here is derived from an EMBL/GenBank/DDBJ whole genome shotgun (WGS) entry which is preliminary data.</text>
</comment>
<evidence type="ECO:0000313" key="3">
    <source>
        <dbReference type="EMBL" id="MFD0962186.1"/>
    </source>
</evidence>
<gene>
    <name evidence="3" type="ORF">ACFQ2I_22855</name>
</gene>
<dbReference type="EMBL" id="JBHTJZ010000072">
    <property type="protein sequence ID" value="MFD0962186.1"/>
    <property type="molecule type" value="Genomic_DNA"/>
</dbReference>
<feature type="domain" description="MurNAc-LAA" evidence="2">
    <location>
        <begin position="129"/>
        <end position="238"/>
    </location>
</feature>
<sequence>MSIQFINRLLIGFTTAGLLIMNMYTASASTYSGTVAVKEEPKVAAEQQWTLPHPVILIDVGHGGIDGGTSQGDIREKDINLAIARKLYVLLRSEGIPAAMNRTGDYALSDDNRWHHSRSRHFKDLTQRRQLSEEMDSRLFISLHVNWGRNRSVRGPVVLHQPTGESALLAFCLQNALNRQQNANKLPITGGTFYLLNKVEQPAVIVEMGFISNPVDVNMLTSSAGQLQIAKAIVSGIRQYQWVAQ</sequence>
<keyword evidence="1" id="KW-0378">Hydrolase</keyword>
<dbReference type="InterPro" id="IPR002508">
    <property type="entry name" value="MurNAc-LAA_cat"/>
</dbReference>
<dbReference type="SMART" id="SM00646">
    <property type="entry name" value="Ami_3"/>
    <property type="match status" value="1"/>
</dbReference>
<dbReference type="PANTHER" id="PTHR30404">
    <property type="entry name" value="N-ACETYLMURAMOYL-L-ALANINE AMIDASE"/>
    <property type="match status" value="1"/>
</dbReference>
<dbReference type="CDD" id="cd02696">
    <property type="entry name" value="MurNAc-LAA"/>
    <property type="match status" value="1"/>
</dbReference>
<dbReference type="Pfam" id="PF01520">
    <property type="entry name" value="Amidase_3"/>
    <property type="match status" value="1"/>
</dbReference>
<evidence type="ECO:0000256" key="1">
    <source>
        <dbReference type="ARBA" id="ARBA00022801"/>
    </source>
</evidence>
<dbReference type="InterPro" id="IPR050695">
    <property type="entry name" value="N-acetylmuramoyl_amidase_3"/>
</dbReference>
<keyword evidence="4" id="KW-1185">Reference proteome</keyword>
<organism evidence="3 4">
    <name type="scientific">Paenibacillus chungangensis</name>
    <dbReference type="NCBI Taxonomy" id="696535"/>
    <lineage>
        <taxon>Bacteria</taxon>
        <taxon>Bacillati</taxon>
        <taxon>Bacillota</taxon>
        <taxon>Bacilli</taxon>
        <taxon>Bacillales</taxon>
        <taxon>Paenibacillaceae</taxon>
        <taxon>Paenibacillus</taxon>
    </lineage>
</organism>
<accession>A0ABW3HXF5</accession>
<reference evidence="4" key="1">
    <citation type="journal article" date="2019" name="Int. J. Syst. Evol. Microbiol.">
        <title>The Global Catalogue of Microorganisms (GCM) 10K type strain sequencing project: providing services to taxonomists for standard genome sequencing and annotation.</title>
        <authorList>
            <consortium name="The Broad Institute Genomics Platform"/>
            <consortium name="The Broad Institute Genome Sequencing Center for Infectious Disease"/>
            <person name="Wu L."/>
            <person name="Ma J."/>
        </authorList>
    </citation>
    <scope>NUCLEOTIDE SEQUENCE [LARGE SCALE GENOMIC DNA]</scope>
    <source>
        <strain evidence="4">CCUG 59129</strain>
    </source>
</reference>
<evidence type="ECO:0000259" key="2">
    <source>
        <dbReference type="SMART" id="SM00646"/>
    </source>
</evidence>
<dbReference type="Gene3D" id="3.40.630.40">
    <property type="entry name" value="Zn-dependent exopeptidases"/>
    <property type="match status" value="1"/>
</dbReference>
<name>A0ABW3HXF5_9BACL</name>
<evidence type="ECO:0000313" key="4">
    <source>
        <dbReference type="Proteomes" id="UP001596989"/>
    </source>
</evidence>